<dbReference type="AlphaFoldDB" id="D5EQC6"/>
<dbReference type="EMBL" id="CP001998">
    <property type="protein sequence ID" value="ADE53894.1"/>
    <property type="molecule type" value="Genomic_DNA"/>
</dbReference>
<keyword evidence="2" id="KW-1185">Reference proteome</keyword>
<proteinExistence type="predicted"/>
<evidence type="ECO:0000313" key="1">
    <source>
        <dbReference type="EMBL" id="ADE53894.1"/>
    </source>
</evidence>
<name>D5EQC6_CORAD</name>
<protein>
    <submittedName>
        <fullName evidence="1">Uncharacterized protein</fullName>
    </submittedName>
</protein>
<evidence type="ECO:0000313" key="2">
    <source>
        <dbReference type="Proteomes" id="UP000000925"/>
    </source>
</evidence>
<organism evidence="1 2">
    <name type="scientific">Coraliomargarita akajimensis (strain DSM 45221 / IAM 15411 / JCM 23193 / KCTC 12865 / 04OKA010-24)</name>
    <dbReference type="NCBI Taxonomy" id="583355"/>
    <lineage>
        <taxon>Bacteria</taxon>
        <taxon>Pseudomonadati</taxon>
        <taxon>Verrucomicrobiota</taxon>
        <taxon>Opitutia</taxon>
        <taxon>Puniceicoccales</taxon>
        <taxon>Coraliomargaritaceae</taxon>
        <taxon>Coraliomargarita</taxon>
    </lineage>
</organism>
<dbReference type="KEGG" id="caa:Caka_0871"/>
<gene>
    <name evidence="1" type="ordered locus">Caka_0871</name>
</gene>
<dbReference type="Proteomes" id="UP000000925">
    <property type="component" value="Chromosome"/>
</dbReference>
<dbReference type="STRING" id="583355.Caka_0871"/>
<sequence>MSNLILLKGESDFASNLGLRPIGLESLPRIYHRSYRYHYPSSDPTSLWSVELLDGKSFDCLVTSAKDQVDEGLFQKSLLYRFLAQALLNVDELIIWYGADYKEPIYLDSLEMFWAEIEDGIKSVTSEIYVKYKQRRNT</sequence>
<reference evidence="1 2" key="1">
    <citation type="journal article" date="2010" name="Stand. Genomic Sci.">
        <title>Complete genome sequence of Coraliomargarita akajimensis type strain (04OKA010-24).</title>
        <authorList>
            <person name="Mavromatis K."/>
            <person name="Abt B."/>
            <person name="Brambilla E."/>
            <person name="Lapidus A."/>
            <person name="Copeland A."/>
            <person name="Deshpande S."/>
            <person name="Nolan M."/>
            <person name="Lucas S."/>
            <person name="Tice H."/>
            <person name="Cheng J.F."/>
            <person name="Han C."/>
            <person name="Detter J.C."/>
            <person name="Woyke T."/>
            <person name="Goodwin L."/>
            <person name="Pitluck S."/>
            <person name="Held B."/>
            <person name="Brettin T."/>
            <person name="Tapia R."/>
            <person name="Ivanova N."/>
            <person name="Mikhailova N."/>
            <person name="Pati A."/>
            <person name="Liolios K."/>
            <person name="Chen A."/>
            <person name="Palaniappan K."/>
            <person name="Land M."/>
            <person name="Hauser L."/>
            <person name="Chang Y.J."/>
            <person name="Jeffries C.D."/>
            <person name="Rohde M."/>
            <person name="Goker M."/>
            <person name="Bristow J."/>
            <person name="Eisen J.A."/>
            <person name="Markowitz V."/>
            <person name="Hugenholtz P."/>
            <person name="Klenk H.P."/>
            <person name="Kyrpides N.C."/>
        </authorList>
    </citation>
    <scope>NUCLEOTIDE SEQUENCE [LARGE SCALE GENOMIC DNA]</scope>
    <source>
        <strain evidence="2">DSM 45221 / IAM 15411 / JCM 23193 / KCTC 12865</strain>
    </source>
</reference>
<accession>D5EQC6</accession>
<dbReference type="HOGENOM" id="CLU_1851752_0_0_0"/>